<proteinExistence type="inferred from homology"/>
<dbReference type="Proteomes" id="UP000185895">
    <property type="component" value="Unassembled WGS sequence"/>
</dbReference>
<protein>
    <submittedName>
        <fullName evidence="3">IroE protein</fullName>
    </submittedName>
</protein>
<dbReference type="PANTHER" id="PTHR40841">
    <property type="entry name" value="SIDEROPHORE TRIACETYLFUSARININE C ESTERASE"/>
    <property type="match status" value="1"/>
</dbReference>
<name>A0A1E7R4Z3_9GAMM</name>
<evidence type="ECO:0000256" key="1">
    <source>
        <dbReference type="ARBA" id="ARBA00005622"/>
    </source>
</evidence>
<dbReference type="STRING" id="1262585.BJI46_03270"/>
<organism evidence="3 4">
    <name type="scientific">Acinetobacter qingfengensis</name>
    <dbReference type="NCBI Taxonomy" id="1262585"/>
    <lineage>
        <taxon>Bacteria</taxon>
        <taxon>Pseudomonadati</taxon>
        <taxon>Pseudomonadota</taxon>
        <taxon>Gammaproteobacteria</taxon>
        <taxon>Moraxellales</taxon>
        <taxon>Moraxellaceae</taxon>
        <taxon>Acinetobacter</taxon>
    </lineage>
</organism>
<comment type="caution">
    <text evidence="3">The sequence shown here is derived from an EMBL/GenBank/DDBJ whole genome shotgun (WGS) entry which is preliminary data.</text>
</comment>
<sequence length="290" mass="32838">MCTVTFQAATTQAEEIKLQQGVTLVGGHQNQQFELNSKFHAQKYVIQVYQPKTPAPKSGYPVIYLLDGNATFPYASIMAQAIDNTAFRSHKTPPLIVAIAYPTDQSFDLKARSFDYTPPYQGKLKQPAHRGSSDYTQGGAEQFFQFIQQQLKPAIAAHYTINAKQQILFGHSYGGLFTLYTFLNHPDSFQFYLAASPSIWWNDYALLRQLSSMPQQFKQPTTLWLSVGETENREKRQAHPLVQQDSDIAQFSHDLMQHKNLNVKTFELANASHIEALFAALNLVFKINQP</sequence>
<dbReference type="SUPFAM" id="SSF53474">
    <property type="entry name" value="alpha/beta-Hydrolases"/>
    <property type="match status" value="1"/>
</dbReference>
<keyword evidence="4" id="KW-1185">Reference proteome</keyword>
<dbReference type="GO" id="GO:0016788">
    <property type="term" value="F:hydrolase activity, acting on ester bonds"/>
    <property type="evidence" value="ECO:0007669"/>
    <property type="project" value="TreeGrafter"/>
</dbReference>
<dbReference type="AlphaFoldDB" id="A0A1E7R4Z3"/>
<evidence type="ECO:0000313" key="3">
    <source>
        <dbReference type="EMBL" id="OEY94376.1"/>
    </source>
</evidence>
<dbReference type="Pfam" id="PF00756">
    <property type="entry name" value="Esterase"/>
    <property type="match status" value="1"/>
</dbReference>
<gene>
    <name evidence="3" type="ORF">BJI46_03270</name>
</gene>
<dbReference type="InterPro" id="IPR029058">
    <property type="entry name" value="AB_hydrolase_fold"/>
</dbReference>
<accession>A0A1E7R4Z3</accession>
<reference evidence="3 4" key="1">
    <citation type="submission" date="2016-09" db="EMBL/GenBank/DDBJ databases">
        <authorList>
            <person name="Capua I."/>
            <person name="De Benedictis P."/>
            <person name="Joannis T."/>
            <person name="Lombin L.H."/>
            <person name="Cattoli G."/>
        </authorList>
    </citation>
    <scope>NUCLEOTIDE SEQUENCE [LARGE SCALE GENOMIC DNA]</scope>
    <source>
        <strain evidence="3 4">ANC 4671</strain>
    </source>
</reference>
<keyword evidence="2" id="KW-0378">Hydrolase</keyword>
<dbReference type="InterPro" id="IPR000801">
    <property type="entry name" value="Esterase-like"/>
</dbReference>
<dbReference type="Gene3D" id="3.40.50.1820">
    <property type="entry name" value="alpha/beta hydrolase"/>
    <property type="match status" value="1"/>
</dbReference>
<evidence type="ECO:0000256" key="2">
    <source>
        <dbReference type="ARBA" id="ARBA00022801"/>
    </source>
</evidence>
<evidence type="ECO:0000313" key="4">
    <source>
        <dbReference type="Proteomes" id="UP000185895"/>
    </source>
</evidence>
<comment type="similarity">
    <text evidence="1">Belongs to the esterase D family.</text>
</comment>
<dbReference type="EMBL" id="MKKK01000034">
    <property type="protein sequence ID" value="OEY94376.1"/>
    <property type="molecule type" value="Genomic_DNA"/>
</dbReference>
<dbReference type="InterPro" id="IPR052558">
    <property type="entry name" value="Siderophore_Hydrolase_D"/>
</dbReference>
<dbReference type="PANTHER" id="PTHR40841:SF2">
    <property type="entry name" value="SIDEROPHORE-DEGRADING ESTERASE (EUROFUNG)"/>
    <property type="match status" value="1"/>
</dbReference>